<keyword evidence="1" id="KW-1133">Transmembrane helix</keyword>
<evidence type="ECO:0000313" key="2">
    <source>
        <dbReference type="EMBL" id="CAH1390764.1"/>
    </source>
</evidence>
<dbReference type="GO" id="GO:0007411">
    <property type="term" value="P:axon guidance"/>
    <property type="evidence" value="ECO:0007669"/>
    <property type="project" value="InterPro"/>
</dbReference>
<keyword evidence="1" id="KW-0472">Membrane</keyword>
<sequence>MADTTTTNYKVSVIDEGEEQLEALASDLWIGIALILLILSSIGCLCSCLMYHKFRQWKRHDLRLPSGSDSSCQRRQSVESLPSYTLVTGLPTYEQAMSQQVIISCSPTKS</sequence>
<proteinExistence type="predicted"/>
<name>A0A9P0GWU4_NEZVI</name>
<dbReference type="Proteomes" id="UP001152798">
    <property type="component" value="Chromosome 1"/>
</dbReference>
<protein>
    <submittedName>
        <fullName evidence="2">Uncharacterized protein</fullName>
    </submittedName>
</protein>
<feature type="transmembrane region" description="Helical" evidence="1">
    <location>
        <begin position="28"/>
        <end position="51"/>
    </location>
</feature>
<keyword evidence="1" id="KW-0812">Transmembrane</keyword>
<evidence type="ECO:0000313" key="3">
    <source>
        <dbReference type="Proteomes" id="UP001152798"/>
    </source>
</evidence>
<dbReference type="Pfam" id="PF15957">
    <property type="entry name" value="Comm"/>
    <property type="match status" value="1"/>
</dbReference>
<keyword evidence="3" id="KW-1185">Reference proteome</keyword>
<dbReference type="EMBL" id="OV725077">
    <property type="protein sequence ID" value="CAH1390764.1"/>
    <property type="molecule type" value="Genomic_DNA"/>
</dbReference>
<accession>A0A9P0GWU4</accession>
<organism evidence="2 3">
    <name type="scientific">Nezara viridula</name>
    <name type="common">Southern green stink bug</name>
    <name type="synonym">Cimex viridulus</name>
    <dbReference type="NCBI Taxonomy" id="85310"/>
    <lineage>
        <taxon>Eukaryota</taxon>
        <taxon>Metazoa</taxon>
        <taxon>Ecdysozoa</taxon>
        <taxon>Arthropoda</taxon>
        <taxon>Hexapoda</taxon>
        <taxon>Insecta</taxon>
        <taxon>Pterygota</taxon>
        <taxon>Neoptera</taxon>
        <taxon>Paraneoptera</taxon>
        <taxon>Hemiptera</taxon>
        <taxon>Heteroptera</taxon>
        <taxon>Panheteroptera</taxon>
        <taxon>Pentatomomorpha</taxon>
        <taxon>Pentatomoidea</taxon>
        <taxon>Pentatomidae</taxon>
        <taxon>Pentatominae</taxon>
        <taxon>Nezara</taxon>
    </lineage>
</organism>
<dbReference type="AlphaFoldDB" id="A0A9P0GWU4"/>
<evidence type="ECO:0000256" key="1">
    <source>
        <dbReference type="SAM" id="Phobius"/>
    </source>
</evidence>
<dbReference type="OrthoDB" id="6627098at2759"/>
<gene>
    <name evidence="2" type="ORF">NEZAVI_LOCUS1907</name>
</gene>
<dbReference type="InterPro" id="IPR031878">
    <property type="entry name" value="Commissureless"/>
</dbReference>
<reference evidence="2" key="1">
    <citation type="submission" date="2022-01" db="EMBL/GenBank/DDBJ databases">
        <authorList>
            <person name="King R."/>
        </authorList>
    </citation>
    <scope>NUCLEOTIDE SEQUENCE</scope>
</reference>